<proteinExistence type="predicted"/>
<comment type="caution">
    <text evidence="2">The sequence shown here is derived from an EMBL/GenBank/DDBJ whole genome shotgun (WGS) entry which is preliminary data.</text>
</comment>
<name>A0A4Q1BJV7_TREME</name>
<gene>
    <name evidence="2" type="ORF">M231_04789</name>
</gene>
<accession>A0A4Q1BJV7</accession>
<evidence type="ECO:0000313" key="3">
    <source>
        <dbReference type="Proteomes" id="UP000289152"/>
    </source>
</evidence>
<dbReference type="InParanoid" id="A0A4Q1BJV7"/>
<evidence type="ECO:0000313" key="2">
    <source>
        <dbReference type="EMBL" id="RXK37900.1"/>
    </source>
</evidence>
<keyword evidence="3" id="KW-1185">Reference proteome</keyword>
<dbReference type="Proteomes" id="UP000289152">
    <property type="component" value="Unassembled WGS sequence"/>
</dbReference>
<dbReference type="AlphaFoldDB" id="A0A4Q1BJV7"/>
<protein>
    <submittedName>
        <fullName evidence="2">Uncharacterized protein</fullName>
    </submittedName>
</protein>
<sequence>MSGWVIQFKATGTIMVSWDVRSALEYTVPAPIVHEHLPAAIPIQPAPTCTPTVNVRPAPLPEPLPAPPQALTPPIKQVKQLSQTKS</sequence>
<dbReference type="EMBL" id="SDIL01000057">
    <property type="protein sequence ID" value="RXK37900.1"/>
    <property type="molecule type" value="Genomic_DNA"/>
</dbReference>
<reference evidence="2 3" key="1">
    <citation type="submission" date="2016-06" db="EMBL/GenBank/DDBJ databases">
        <title>Evolution of pathogenesis and genome organization in the Tremellales.</title>
        <authorList>
            <person name="Cuomo C."/>
            <person name="Litvintseva A."/>
            <person name="Heitman J."/>
            <person name="Chen Y."/>
            <person name="Sun S."/>
            <person name="Springer D."/>
            <person name="Dromer F."/>
            <person name="Young S."/>
            <person name="Zeng Q."/>
            <person name="Chapman S."/>
            <person name="Gujja S."/>
            <person name="Saif S."/>
            <person name="Birren B."/>
        </authorList>
    </citation>
    <scope>NUCLEOTIDE SEQUENCE [LARGE SCALE GENOMIC DNA]</scope>
    <source>
        <strain evidence="2 3">ATCC 28783</strain>
    </source>
</reference>
<organism evidence="2 3">
    <name type="scientific">Tremella mesenterica</name>
    <name type="common">Jelly fungus</name>
    <dbReference type="NCBI Taxonomy" id="5217"/>
    <lineage>
        <taxon>Eukaryota</taxon>
        <taxon>Fungi</taxon>
        <taxon>Dikarya</taxon>
        <taxon>Basidiomycota</taxon>
        <taxon>Agaricomycotina</taxon>
        <taxon>Tremellomycetes</taxon>
        <taxon>Tremellales</taxon>
        <taxon>Tremellaceae</taxon>
        <taxon>Tremella</taxon>
    </lineage>
</organism>
<feature type="compositionally biased region" description="Pro residues" evidence="1">
    <location>
        <begin position="58"/>
        <end position="71"/>
    </location>
</feature>
<evidence type="ECO:0000256" key="1">
    <source>
        <dbReference type="SAM" id="MobiDB-lite"/>
    </source>
</evidence>
<dbReference type="VEuPathDB" id="FungiDB:TREMEDRAFT_64437"/>
<feature type="region of interest" description="Disordered" evidence="1">
    <location>
        <begin position="56"/>
        <end position="86"/>
    </location>
</feature>